<dbReference type="OrthoDB" id="5735516at2"/>
<dbReference type="Pfam" id="PF20420">
    <property type="entry name" value="DUF6702"/>
    <property type="match status" value="1"/>
</dbReference>
<gene>
    <name evidence="1" type="ORF">SAMN04488006_3081</name>
</gene>
<proteinExistence type="predicted"/>
<dbReference type="EMBL" id="FOZP01000009">
    <property type="protein sequence ID" value="SFS76946.1"/>
    <property type="molecule type" value="Genomic_DNA"/>
</dbReference>
<name>A0A1I6SJ23_9FLAO</name>
<reference evidence="2" key="1">
    <citation type="submission" date="2016-10" db="EMBL/GenBank/DDBJ databases">
        <authorList>
            <person name="Varghese N."/>
            <person name="Submissions S."/>
        </authorList>
    </citation>
    <scope>NUCLEOTIDE SEQUENCE [LARGE SCALE GENOMIC DNA]</scope>
    <source>
        <strain evidence="2">DSM 24450</strain>
    </source>
</reference>
<protein>
    <recommendedName>
        <fullName evidence="3">Peptidase E</fullName>
    </recommendedName>
</protein>
<evidence type="ECO:0000313" key="2">
    <source>
        <dbReference type="Proteomes" id="UP000199312"/>
    </source>
</evidence>
<evidence type="ECO:0000313" key="1">
    <source>
        <dbReference type="EMBL" id="SFS76946.1"/>
    </source>
</evidence>
<dbReference type="Proteomes" id="UP000199312">
    <property type="component" value="Unassembled WGS sequence"/>
</dbReference>
<dbReference type="STRING" id="593133.SAMN04488006_3081"/>
<accession>A0A1I6SJ23</accession>
<keyword evidence="2" id="KW-1185">Reference proteome</keyword>
<dbReference type="AlphaFoldDB" id="A0A1I6SJ23"/>
<dbReference type="InterPro" id="IPR046525">
    <property type="entry name" value="DUF6702"/>
</dbReference>
<organism evidence="1 2">
    <name type="scientific">Lutibacter maritimus</name>
    <dbReference type="NCBI Taxonomy" id="593133"/>
    <lineage>
        <taxon>Bacteria</taxon>
        <taxon>Pseudomonadati</taxon>
        <taxon>Bacteroidota</taxon>
        <taxon>Flavobacteriia</taxon>
        <taxon>Flavobacteriales</taxon>
        <taxon>Flavobacteriaceae</taxon>
        <taxon>Lutibacter</taxon>
    </lineage>
</organism>
<sequence>MKYRSYLILLISIPLLAFTIHKYYISLCEVEYIPEKQSVQIIISHFIDDLEISLNNEGQKNLFLATNKEVKNSNQIFEAYLNKHLKFTINNKETTYQFIGKEYDDDLVRFYLEIPNIEKLTSIEVENTCLIKDFDDQQNIIKIKVKKFNKTLYLTKNNVKGLLNFQQNN</sequence>
<dbReference type="RefSeq" id="WP_090229630.1">
    <property type="nucleotide sequence ID" value="NZ_FOZP01000009.1"/>
</dbReference>
<evidence type="ECO:0008006" key="3">
    <source>
        <dbReference type="Google" id="ProtNLM"/>
    </source>
</evidence>